<accession>A0ABD7L4P0</accession>
<reference evidence="6 7" key="1">
    <citation type="submission" date="2016-04" db="EMBL/GenBank/DDBJ databases">
        <authorList>
            <person name="Peeters C."/>
        </authorList>
    </citation>
    <scope>NUCLEOTIDE SEQUENCE [LARGE SCALE GENOMIC DNA]</scope>
    <source>
        <strain evidence="6">LMG 29311</strain>
    </source>
</reference>
<dbReference type="InterPro" id="IPR050263">
    <property type="entry name" value="Bact_Fimbrial_Adh_Pro"/>
</dbReference>
<organism evidence="6 7">
    <name type="scientific">Burkholderia multivorans</name>
    <dbReference type="NCBI Taxonomy" id="87883"/>
    <lineage>
        <taxon>Bacteria</taxon>
        <taxon>Pseudomonadati</taxon>
        <taxon>Pseudomonadota</taxon>
        <taxon>Betaproteobacteria</taxon>
        <taxon>Burkholderiales</taxon>
        <taxon>Burkholderiaceae</taxon>
        <taxon>Burkholderia</taxon>
        <taxon>Burkholderia cepacia complex</taxon>
    </lineage>
</organism>
<keyword evidence="4" id="KW-0732">Signal</keyword>
<evidence type="ECO:0000313" key="7">
    <source>
        <dbReference type="Proteomes" id="UP000196218"/>
    </source>
</evidence>
<dbReference type="EMBL" id="FKJW01000002">
    <property type="protein sequence ID" value="SAJ93659.1"/>
    <property type="molecule type" value="Genomic_DNA"/>
</dbReference>
<keyword evidence="3" id="KW-0281">Fimbrium</keyword>
<dbReference type="Gene3D" id="2.60.40.3310">
    <property type="match status" value="1"/>
</dbReference>
<evidence type="ECO:0000256" key="2">
    <source>
        <dbReference type="ARBA" id="ARBA00006671"/>
    </source>
</evidence>
<evidence type="ECO:0000256" key="1">
    <source>
        <dbReference type="ARBA" id="ARBA00004561"/>
    </source>
</evidence>
<evidence type="ECO:0000256" key="3">
    <source>
        <dbReference type="ARBA" id="ARBA00023263"/>
    </source>
</evidence>
<dbReference type="Proteomes" id="UP000196218">
    <property type="component" value="Unassembled WGS sequence"/>
</dbReference>
<gene>
    <name evidence="6" type="ORF">UA18_00531</name>
</gene>
<dbReference type="InterPro" id="IPR036937">
    <property type="entry name" value="Adhesion_dom_fimbrial_sf"/>
</dbReference>
<comment type="similarity">
    <text evidence="2">Belongs to the fimbrial protein family.</text>
</comment>
<comment type="caution">
    <text evidence="6">The sequence shown here is derived from an EMBL/GenBank/DDBJ whole genome shotgun (WGS) entry which is preliminary data.</text>
</comment>
<evidence type="ECO:0000259" key="5">
    <source>
        <dbReference type="Pfam" id="PF00419"/>
    </source>
</evidence>
<dbReference type="Pfam" id="PF00419">
    <property type="entry name" value="Fimbrial"/>
    <property type="match status" value="1"/>
</dbReference>
<dbReference type="RefSeq" id="WP_088925099.1">
    <property type="nucleotide sequence ID" value="NZ_CADFGW010000005.1"/>
</dbReference>
<protein>
    <submittedName>
        <fullName evidence="6">Fimbrial family protein</fullName>
    </submittedName>
</protein>
<comment type="subcellular location">
    <subcellularLocation>
        <location evidence="1">Fimbrium</location>
    </subcellularLocation>
</comment>
<feature type="domain" description="Fimbrial-type adhesion" evidence="5">
    <location>
        <begin position="207"/>
        <end position="351"/>
    </location>
</feature>
<proteinExistence type="inferred from homology"/>
<dbReference type="InterPro" id="IPR000259">
    <property type="entry name" value="Adhesion_dom_fimbrial"/>
</dbReference>
<evidence type="ECO:0000256" key="4">
    <source>
        <dbReference type="SAM" id="SignalP"/>
    </source>
</evidence>
<dbReference type="GO" id="GO:0009289">
    <property type="term" value="C:pilus"/>
    <property type="evidence" value="ECO:0007669"/>
    <property type="project" value="UniProtKB-SubCell"/>
</dbReference>
<dbReference type="Gene3D" id="2.60.40.1090">
    <property type="entry name" value="Fimbrial-type adhesion domain"/>
    <property type="match status" value="1"/>
</dbReference>
<name>A0ABD7L4P0_9BURK</name>
<dbReference type="AlphaFoldDB" id="A0ABD7L4P0"/>
<evidence type="ECO:0000313" key="6">
    <source>
        <dbReference type="EMBL" id="SAJ93659.1"/>
    </source>
</evidence>
<dbReference type="PANTHER" id="PTHR33420:SF14">
    <property type="entry name" value="TYPE 1 FIMBRIN D-MANNOSE SPECIFIC ADHESIN"/>
    <property type="match status" value="1"/>
</dbReference>
<dbReference type="SUPFAM" id="SSF49401">
    <property type="entry name" value="Bacterial adhesins"/>
    <property type="match status" value="1"/>
</dbReference>
<dbReference type="PANTHER" id="PTHR33420">
    <property type="entry name" value="FIMBRIAL SUBUNIT ELFA-RELATED"/>
    <property type="match status" value="1"/>
</dbReference>
<feature type="signal peptide" evidence="4">
    <location>
        <begin position="1"/>
        <end position="29"/>
    </location>
</feature>
<sequence length="351" mass="37155">MTTFLQHGRVARCLGAILITVASVAPASAQITPGICMVQKQSKQYSFGFQRYIRVPAGAPNGTVLASTTMSVDYSCPSTVSPTTWSFAYRSMLYRSPTVPDALFINRVPSMGVGVRVTNLNTGQQMKNSLVEGAVQWMPPITSNYPFSGTIDFKLELVKTDDDIYTEFNKVFKSGHRATFGTFTFVNTNTGASSGTNLHWGNGIMELSTIPKSCRATLPATTVPLNPVWVSQLPTAGATAGDKPFNVGLSCSPGTNVYVSLTDLTNPGNTSDQLTLTPDSTASGVKLRLLTQNGTPASFGSDSAPSGNPNRWYLGASGTLTSIPLTAQYIATGPAKAGSVKGLASFTLSYQ</sequence>
<dbReference type="InterPro" id="IPR008966">
    <property type="entry name" value="Adhesion_dom_sf"/>
</dbReference>
<feature type="chain" id="PRO_5044869424" evidence="4">
    <location>
        <begin position="30"/>
        <end position="351"/>
    </location>
</feature>